<organism evidence="3 4">
    <name type="scientific">Theileria orientalis strain Shintoku</name>
    <dbReference type="NCBI Taxonomy" id="869250"/>
    <lineage>
        <taxon>Eukaryota</taxon>
        <taxon>Sar</taxon>
        <taxon>Alveolata</taxon>
        <taxon>Apicomplexa</taxon>
        <taxon>Aconoidasida</taxon>
        <taxon>Piroplasmida</taxon>
        <taxon>Theileriidae</taxon>
        <taxon>Theileria</taxon>
    </lineage>
</organism>
<evidence type="ECO:0000256" key="2">
    <source>
        <dbReference type="SAM" id="SignalP"/>
    </source>
</evidence>
<dbReference type="eggNOG" id="KOG1249">
    <property type="taxonomic scope" value="Eukaryota"/>
</dbReference>
<dbReference type="Gene3D" id="3.40.50.300">
    <property type="entry name" value="P-loop containing nucleotide triphosphate hydrolases"/>
    <property type="match status" value="1"/>
</dbReference>
<name>J4DP99_THEOR</name>
<dbReference type="EMBL" id="AP011947">
    <property type="protein sequence ID" value="BAM40334.1"/>
    <property type="molecule type" value="Genomic_DNA"/>
</dbReference>
<feature type="signal peptide" evidence="2">
    <location>
        <begin position="1"/>
        <end position="19"/>
    </location>
</feature>
<accession>J4DP99</accession>
<dbReference type="InterPro" id="IPR027417">
    <property type="entry name" value="P-loop_NTPase"/>
</dbReference>
<dbReference type="OrthoDB" id="1696305at2759"/>
<keyword evidence="4" id="KW-1185">Reference proteome</keyword>
<dbReference type="RefSeq" id="XP_009690635.1">
    <property type="nucleotide sequence ID" value="XM_009692340.1"/>
</dbReference>
<dbReference type="GeneID" id="20714730"/>
<feature type="chain" id="PRO_5003778817" description="G domain-containing protein" evidence="2">
    <location>
        <begin position="20"/>
        <end position="796"/>
    </location>
</feature>
<dbReference type="PANTHER" id="PTHR46434:SF1">
    <property type="entry name" value="GENETIC INTERACTOR OF PROHIBITINS 3, MITOCHONDRIAL"/>
    <property type="match status" value="1"/>
</dbReference>
<evidence type="ECO:0000313" key="4">
    <source>
        <dbReference type="Proteomes" id="UP000003786"/>
    </source>
</evidence>
<dbReference type="SUPFAM" id="SSF52540">
    <property type="entry name" value="P-loop containing nucleoside triphosphate hydrolases"/>
    <property type="match status" value="1"/>
</dbReference>
<feature type="region of interest" description="Disordered" evidence="1">
    <location>
        <begin position="558"/>
        <end position="595"/>
    </location>
</feature>
<dbReference type="InterPro" id="IPR050896">
    <property type="entry name" value="Mito_lipid_metab_GTPase"/>
</dbReference>
<reference evidence="3 4" key="1">
    <citation type="journal article" date="2012" name="MBio">
        <title>Comparative genome analysis of three eukaryotic parasites with differing abilities to transform leukocytes reveals key mediators of Theileria-induced leukocyte transformation.</title>
        <authorList>
            <person name="Hayashida K."/>
            <person name="Hara Y."/>
            <person name="Abe T."/>
            <person name="Yamasaki C."/>
            <person name="Toyoda A."/>
            <person name="Kosuge T."/>
            <person name="Suzuki Y."/>
            <person name="Sato Y."/>
            <person name="Kawashima S."/>
            <person name="Katayama T."/>
            <person name="Wakaguri H."/>
            <person name="Inoue N."/>
            <person name="Homma K."/>
            <person name="Tada-Umezaki M."/>
            <person name="Yagi Y."/>
            <person name="Fujii Y."/>
            <person name="Habara T."/>
            <person name="Kanehisa M."/>
            <person name="Watanabe H."/>
            <person name="Ito K."/>
            <person name="Gojobori T."/>
            <person name="Sugawara H."/>
            <person name="Imanishi T."/>
            <person name="Weir W."/>
            <person name="Gardner M."/>
            <person name="Pain A."/>
            <person name="Shiels B."/>
            <person name="Hattori M."/>
            <person name="Nene V."/>
            <person name="Sugimoto C."/>
        </authorList>
    </citation>
    <scope>NUCLEOTIDE SEQUENCE [LARGE SCALE GENOMIC DNA]</scope>
    <source>
        <strain evidence="3 4">Shintoku</strain>
    </source>
</reference>
<evidence type="ECO:0008006" key="5">
    <source>
        <dbReference type="Google" id="ProtNLM"/>
    </source>
</evidence>
<evidence type="ECO:0000313" key="3">
    <source>
        <dbReference type="EMBL" id="BAM40334.1"/>
    </source>
</evidence>
<dbReference type="STRING" id="869250.J4DP99"/>
<dbReference type="AlphaFoldDB" id="J4DP99"/>
<protein>
    <recommendedName>
        <fullName evidence="5">G domain-containing protein</fullName>
    </recommendedName>
</protein>
<evidence type="ECO:0000256" key="1">
    <source>
        <dbReference type="SAM" id="MobiDB-lite"/>
    </source>
</evidence>
<feature type="compositionally biased region" description="Basic and acidic residues" evidence="1">
    <location>
        <begin position="569"/>
        <end position="583"/>
    </location>
</feature>
<feature type="compositionally biased region" description="Basic and acidic residues" evidence="1">
    <location>
        <begin position="401"/>
        <end position="410"/>
    </location>
</feature>
<dbReference type="KEGG" id="tot:TOT_020000593"/>
<sequence>MFFIFLALFWLKHINIALCILLNSYNVFNNPLFNINRPIIGAHTKGGLCKIGNLKYNFLYISPLNTGINNTSLRYSYLNGSDDHDIAGVNLTHDPLLKAENSVEGVTDVEAELSNLEASGSHNSNIAEKSNSPFKIGINDLVQAALNWKFDKSPEPEITEKEIEEIHQKFIKSSEDDSESTFHQILTRSINKKLAQNDRSKVKDDRTKVRELLGEFSIELEGKRCHGCGVSLQHKDELKKGYVDREYFDQCSKDTSVKCKRCCSLRSGTFFLSEDRIKMSSDGSSSITGGFPSTSVEIDGSVYDASVDLFEADRELVKREFEKEIDAVNRIKQASIETVNIVRNMLRIKKKKRITILYIVDAVDPHIDTGLLDLIRKRQDEFMTTRGDLATHQGDSQLTKEPQRSRKDTLKTSSGRLQRRCGGIKVYLAVNKIDLLPRYKREDLVVYFRNMVNSKVDIGLRTKNIFPISCKYNTNVDSLLNVILSEAKKLGNQVLFIGPTNSGKSTLINAIHTILNTHRNKERSRGHFSSNFDYTVNGLTSFDDTGTLSNLEEKLIDPMNETNTPTNATKDDIASLDSSRSRSMDSGIGSGDDKKALSTKVTSSIVPGTTLGVLGIRLGMGLKVYDTPGIFIPNSFISYLDNDQLKEVIINNTCSNKSIRITKGQTLLIDKYARIDVTAGRDFFVKCYLSDKLKLFVKKTHRVPRFLEREFPNAQLWYPKASLDSCTADTTPKKFNIVLSGWDSATCDLCIKGLGFLTLGGALRILFDLHTRDSIELSLRTPMFPKNIFPFKPRKS</sequence>
<dbReference type="Proteomes" id="UP000003786">
    <property type="component" value="Chromosome 2"/>
</dbReference>
<gene>
    <name evidence="3" type="ORF">TOT_020000593</name>
</gene>
<feature type="region of interest" description="Disordered" evidence="1">
    <location>
        <begin position="386"/>
        <end position="416"/>
    </location>
</feature>
<proteinExistence type="predicted"/>
<keyword evidence="2" id="KW-0732">Signal</keyword>
<dbReference type="PANTHER" id="PTHR46434">
    <property type="entry name" value="GENETIC INTERACTOR OF PROHIBITINS 3, MITOCHONDRIAL"/>
    <property type="match status" value="1"/>
</dbReference>
<dbReference type="VEuPathDB" id="PiroplasmaDB:TOT_020000593"/>